<feature type="compositionally biased region" description="Low complexity" evidence="1">
    <location>
        <begin position="7"/>
        <end position="35"/>
    </location>
</feature>
<dbReference type="RefSeq" id="XP_002292410.1">
    <property type="nucleotide sequence ID" value="XM_002292374.1"/>
</dbReference>
<dbReference type="InParanoid" id="B8C7W8"/>
<name>B8C7W8_THAPS</name>
<gene>
    <name evidence="2" type="ORF">THAPSDRAFT_7919</name>
</gene>
<proteinExistence type="predicted"/>
<feature type="compositionally biased region" description="Basic and acidic residues" evidence="1">
    <location>
        <begin position="218"/>
        <end position="229"/>
    </location>
</feature>
<evidence type="ECO:0000313" key="2">
    <source>
        <dbReference type="EMBL" id="EED90385.1"/>
    </source>
</evidence>
<evidence type="ECO:0000313" key="3">
    <source>
        <dbReference type="Proteomes" id="UP000001449"/>
    </source>
</evidence>
<reference evidence="2 3" key="2">
    <citation type="journal article" date="2008" name="Nature">
        <title>The Phaeodactylum genome reveals the evolutionary history of diatom genomes.</title>
        <authorList>
            <person name="Bowler C."/>
            <person name="Allen A.E."/>
            <person name="Badger J.H."/>
            <person name="Grimwood J."/>
            <person name="Jabbari K."/>
            <person name="Kuo A."/>
            <person name="Maheswari U."/>
            <person name="Martens C."/>
            <person name="Maumus F."/>
            <person name="Otillar R.P."/>
            <person name="Rayko E."/>
            <person name="Salamov A."/>
            <person name="Vandepoele K."/>
            <person name="Beszteri B."/>
            <person name="Gruber A."/>
            <person name="Heijde M."/>
            <person name="Katinka M."/>
            <person name="Mock T."/>
            <person name="Valentin K."/>
            <person name="Verret F."/>
            <person name="Berges J.A."/>
            <person name="Brownlee C."/>
            <person name="Cadoret J.P."/>
            <person name="Chiovitti A."/>
            <person name="Choi C.J."/>
            <person name="Coesel S."/>
            <person name="De Martino A."/>
            <person name="Detter J.C."/>
            <person name="Durkin C."/>
            <person name="Falciatore A."/>
            <person name="Fournet J."/>
            <person name="Haruta M."/>
            <person name="Huysman M.J."/>
            <person name="Jenkins B.D."/>
            <person name="Jiroutova K."/>
            <person name="Jorgensen R.E."/>
            <person name="Joubert Y."/>
            <person name="Kaplan A."/>
            <person name="Kroger N."/>
            <person name="Kroth P.G."/>
            <person name="La Roche J."/>
            <person name="Lindquist E."/>
            <person name="Lommer M."/>
            <person name="Martin-Jezequel V."/>
            <person name="Lopez P.J."/>
            <person name="Lucas S."/>
            <person name="Mangogna M."/>
            <person name="McGinnis K."/>
            <person name="Medlin L.K."/>
            <person name="Montsant A."/>
            <person name="Oudot-Le Secq M.P."/>
            <person name="Napoli C."/>
            <person name="Obornik M."/>
            <person name="Parker M.S."/>
            <person name="Petit J.L."/>
            <person name="Porcel B.M."/>
            <person name="Poulsen N."/>
            <person name="Robison M."/>
            <person name="Rychlewski L."/>
            <person name="Rynearson T.A."/>
            <person name="Schmutz J."/>
            <person name="Shapiro H."/>
            <person name="Siaut M."/>
            <person name="Stanley M."/>
            <person name="Sussman M.R."/>
            <person name="Taylor A.R."/>
            <person name="Vardi A."/>
            <person name="von Dassow P."/>
            <person name="Vyverman W."/>
            <person name="Willis A."/>
            <person name="Wyrwicz L.S."/>
            <person name="Rokhsar D.S."/>
            <person name="Weissenbach J."/>
            <person name="Armbrust E.V."/>
            <person name="Green B.R."/>
            <person name="Van de Peer Y."/>
            <person name="Grigoriev I.V."/>
        </authorList>
    </citation>
    <scope>NUCLEOTIDE SEQUENCE [LARGE SCALE GENOMIC DNA]</scope>
    <source>
        <strain evidence="2 3">CCMP1335</strain>
    </source>
</reference>
<reference evidence="2 3" key="1">
    <citation type="journal article" date="2004" name="Science">
        <title>The genome of the diatom Thalassiosira pseudonana: ecology, evolution, and metabolism.</title>
        <authorList>
            <person name="Armbrust E.V."/>
            <person name="Berges J.A."/>
            <person name="Bowler C."/>
            <person name="Green B.R."/>
            <person name="Martinez D."/>
            <person name="Putnam N.H."/>
            <person name="Zhou S."/>
            <person name="Allen A.E."/>
            <person name="Apt K.E."/>
            <person name="Bechner M."/>
            <person name="Brzezinski M.A."/>
            <person name="Chaal B.K."/>
            <person name="Chiovitti A."/>
            <person name="Davis A.K."/>
            <person name="Demarest M.S."/>
            <person name="Detter J.C."/>
            <person name="Glavina T."/>
            <person name="Goodstein D."/>
            <person name="Hadi M.Z."/>
            <person name="Hellsten U."/>
            <person name="Hildebrand M."/>
            <person name="Jenkins B.D."/>
            <person name="Jurka J."/>
            <person name="Kapitonov V.V."/>
            <person name="Kroger N."/>
            <person name="Lau W.W."/>
            <person name="Lane T.W."/>
            <person name="Larimer F.W."/>
            <person name="Lippmeier J.C."/>
            <person name="Lucas S."/>
            <person name="Medina M."/>
            <person name="Montsant A."/>
            <person name="Obornik M."/>
            <person name="Parker M.S."/>
            <person name="Palenik B."/>
            <person name="Pazour G.J."/>
            <person name="Richardson P.M."/>
            <person name="Rynearson T.A."/>
            <person name="Saito M.A."/>
            <person name="Schwartz D.C."/>
            <person name="Thamatrakoln K."/>
            <person name="Valentin K."/>
            <person name="Vardi A."/>
            <person name="Wilkerson F.P."/>
            <person name="Rokhsar D.S."/>
        </authorList>
    </citation>
    <scope>NUCLEOTIDE SEQUENCE [LARGE SCALE GENOMIC DNA]</scope>
    <source>
        <strain evidence="2 3">CCMP1335</strain>
    </source>
</reference>
<accession>B8C7W8</accession>
<protein>
    <submittedName>
        <fullName evidence="2">Uncharacterized protein</fullName>
    </submittedName>
</protein>
<dbReference type="KEGG" id="tps:THAPSDRAFT_7919"/>
<feature type="compositionally biased region" description="Basic and acidic residues" evidence="1">
    <location>
        <begin position="62"/>
        <end position="75"/>
    </location>
</feature>
<feature type="region of interest" description="Disordered" evidence="1">
    <location>
        <begin position="1"/>
        <end position="45"/>
    </location>
</feature>
<feature type="region of interest" description="Disordered" evidence="1">
    <location>
        <begin position="62"/>
        <end position="88"/>
    </location>
</feature>
<dbReference type="GeneID" id="7443499"/>
<keyword evidence="3" id="KW-1185">Reference proteome</keyword>
<dbReference type="PaxDb" id="35128-Thaps7919"/>
<organism evidence="2 3">
    <name type="scientific">Thalassiosira pseudonana</name>
    <name type="common">Marine diatom</name>
    <name type="synonym">Cyclotella nana</name>
    <dbReference type="NCBI Taxonomy" id="35128"/>
    <lineage>
        <taxon>Eukaryota</taxon>
        <taxon>Sar</taxon>
        <taxon>Stramenopiles</taxon>
        <taxon>Ochrophyta</taxon>
        <taxon>Bacillariophyta</taxon>
        <taxon>Coscinodiscophyceae</taxon>
        <taxon>Thalassiosirophycidae</taxon>
        <taxon>Thalassiosirales</taxon>
        <taxon>Thalassiosiraceae</taxon>
        <taxon>Thalassiosira</taxon>
    </lineage>
</organism>
<dbReference type="HOGENOM" id="CLU_878499_0_0_1"/>
<dbReference type="AlphaFoldDB" id="B8C7W8"/>
<dbReference type="EMBL" id="CM000645">
    <property type="protein sequence ID" value="EED90385.1"/>
    <property type="molecule type" value="Genomic_DNA"/>
</dbReference>
<feature type="compositionally biased region" description="Acidic residues" evidence="1">
    <location>
        <begin position="36"/>
        <end position="45"/>
    </location>
</feature>
<dbReference type="Proteomes" id="UP000001449">
    <property type="component" value="Chromosome 9"/>
</dbReference>
<feature type="region of interest" description="Disordered" evidence="1">
    <location>
        <begin position="218"/>
        <end position="241"/>
    </location>
</feature>
<sequence length="317" mass="35815">MSMNYFTAAAATTSAADDGDVSSSSSSCSSSSASEIEFDEGTTEEEAMAFWERRCDQRAERKEQERQRLERERQGIFDPPPKPVDLTENMMGEYDPRYHDAWMACERFANLYRQPGLRENYVASTPGLAHMIEERKQKEAKMKHKKEIKRRQREGEANQHLQLLYAEQERISRGGQVPSPTTIGGLLQGVATTDTNASTSSYAAALAAQAREYERIRQNAQDERARSESRQGQGNDFAKTGSKMMKPITERYFLGTSYQTQTNSKAVSCPNCCASLFTNPLAVRFFCQNCAIVSPCQDDGMDTRWEEKMQEAEDMEC</sequence>
<evidence type="ECO:0000256" key="1">
    <source>
        <dbReference type="SAM" id="MobiDB-lite"/>
    </source>
</evidence>